<evidence type="ECO:0000256" key="2">
    <source>
        <dbReference type="ARBA" id="ARBA00022845"/>
    </source>
</evidence>
<organism evidence="6 7">
    <name type="scientific">Spongisporangium articulatum</name>
    <dbReference type="NCBI Taxonomy" id="3362603"/>
    <lineage>
        <taxon>Bacteria</taxon>
        <taxon>Bacillati</taxon>
        <taxon>Actinomycetota</taxon>
        <taxon>Actinomycetes</taxon>
        <taxon>Kineosporiales</taxon>
        <taxon>Kineosporiaceae</taxon>
        <taxon>Spongisporangium</taxon>
    </lineage>
</organism>
<keyword evidence="3 4" id="KW-0694">RNA-binding</keyword>
<dbReference type="PANTHER" id="PTHR34984:SF1">
    <property type="entry name" value="CARBON STORAGE REGULATOR"/>
    <property type="match status" value="1"/>
</dbReference>
<dbReference type="EMBL" id="JBITLV010000001">
    <property type="protein sequence ID" value="MFI7585850.1"/>
    <property type="molecule type" value="Genomic_DNA"/>
</dbReference>
<evidence type="ECO:0000256" key="3">
    <source>
        <dbReference type="ARBA" id="ARBA00022884"/>
    </source>
</evidence>
<keyword evidence="7" id="KW-1185">Reference proteome</keyword>
<comment type="function">
    <text evidence="4">A translational regulator that binds mRNA to regulate translation initiation and/or mRNA stability. Usually binds in the 5'-UTR at or near the Shine-Dalgarno sequence preventing ribosome-binding, thus repressing translation. Its main target seems to be the major flagellin gene, while its function is anatagonized by FliW.</text>
</comment>
<proteinExistence type="inferred from homology"/>
<accession>A0ABW8AHL1</accession>
<dbReference type="SUPFAM" id="SSF117130">
    <property type="entry name" value="CsrA-like"/>
    <property type="match status" value="1"/>
</dbReference>
<feature type="compositionally biased region" description="Pro residues" evidence="5">
    <location>
        <begin position="117"/>
        <end position="150"/>
    </location>
</feature>
<dbReference type="RefSeq" id="WP_398274442.1">
    <property type="nucleotide sequence ID" value="NZ_JBITLV010000001.1"/>
</dbReference>
<dbReference type="NCBIfam" id="NF002469">
    <property type="entry name" value="PRK01712.1"/>
    <property type="match status" value="1"/>
</dbReference>
<sequence>MLVLTRRAGESIVIGDDVRVVVLDVRGDTVRLGIEAPRSIQVHRAEVYAEVQAANAAAASPADAEELAERLRRFARPVGGRRIPRPSKPAGERGAGSGEKGAPPSGEPAAEAVPQPAGAPKPSPEGGVPPKPRPPGRITPADVPPRRPAP</sequence>
<name>A0ABW8AHL1_9ACTN</name>
<dbReference type="Proteomes" id="UP001612915">
    <property type="component" value="Unassembled WGS sequence"/>
</dbReference>
<evidence type="ECO:0000313" key="6">
    <source>
        <dbReference type="EMBL" id="MFI7585850.1"/>
    </source>
</evidence>
<comment type="similarity">
    <text evidence="4">Belongs to the CsrA/RsmA family.</text>
</comment>
<keyword evidence="4" id="KW-0678">Repressor</keyword>
<feature type="compositionally biased region" description="Low complexity" evidence="5">
    <location>
        <begin position="100"/>
        <end position="112"/>
    </location>
</feature>
<reference evidence="6 7" key="1">
    <citation type="submission" date="2024-10" db="EMBL/GenBank/DDBJ databases">
        <title>The Natural Products Discovery Center: Release of the First 8490 Sequenced Strains for Exploring Actinobacteria Biosynthetic Diversity.</title>
        <authorList>
            <person name="Kalkreuter E."/>
            <person name="Kautsar S.A."/>
            <person name="Yang D."/>
            <person name="Bader C.D."/>
            <person name="Teijaro C.N."/>
            <person name="Fluegel L."/>
            <person name="Davis C.M."/>
            <person name="Simpson J.R."/>
            <person name="Lauterbach L."/>
            <person name="Steele A.D."/>
            <person name="Gui C."/>
            <person name="Meng S."/>
            <person name="Li G."/>
            <person name="Viehrig K."/>
            <person name="Ye F."/>
            <person name="Su P."/>
            <person name="Kiefer A.F."/>
            <person name="Nichols A."/>
            <person name="Cepeda A.J."/>
            <person name="Yan W."/>
            <person name="Fan B."/>
            <person name="Jiang Y."/>
            <person name="Adhikari A."/>
            <person name="Zheng C.-J."/>
            <person name="Schuster L."/>
            <person name="Cowan T.M."/>
            <person name="Smanski M.J."/>
            <person name="Chevrette M.G."/>
            <person name="De Carvalho L.P.S."/>
            <person name="Shen B."/>
        </authorList>
    </citation>
    <scope>NUCLEOTIDE SEQUENCE [LARGE SCALE GENOMIC DNA]</scope>
    <source>
        <strain evidence="6 7">NPDC049639</strain>
    </source>
</reference>
<evidence type="ECO:0000313" key="7">
    <source>
        <dbReference type="Proteomes" id="UP001612915"/>
    </source>
</evidence>
<dbReference type="Gene3D" id="2.60.40.4380">
    <property type="entry name" value="Translational regulator CsrA"/>
    <property type="match status" value="1"/>
</dbReference>
<evidence type="ECO:0000256" key="5">
    <source>
        <dbReference type="SAM" id="MobiDB-lite"/>
    </source>
</evidence>
<evidence type="ECO:0000256" key="4">
    <source>
        <dbReference type="HAMAP-Rule" id="MF_00167"/>
    </source>
</evidence>
<dbReference type="NCBIfam" id="TIGR00202">
    <property type="entry name" value="csrA"/>
    <property type="match status" value="1"/>
</dbReference>
<gene>
    <name evidence="4 6" type="primary">csrA</name>
    <name evidence="6" type="ORF">ACIB24_02100</name>
</gene>
<dbReference type="HAMAP" id="MF_00167">
    <property type="entry name" value="CsrA"/>
    <property type="match status" value="1"/>
</dbReference>
<dbReference type="InterPro" id="IPR036107">
    <property type="entry name" value="CsrA_sf"/>
</dbReference>
<keyword evidence="2 4" id="KW-0810">Translation regulation</keyword>
<evidence type="ECO:0000256" key="1">
    <source>
        <dbReference type="ARBA" id="ARBA00022490"/>
    </source>
</evidence>
<dbReference type="PANTHER" id="PTHR34984">
    <property type="entry name" value="CARBON STORAGE REGULATOR"/>
    <property type="match status" value="1"/>
</dbReference>
<keyword evidence="4" id="KW-1005">Bacterial flagellum biogenesis</keyword>
<comment type="subcellular location">
    <subcellularLocation>
        <location evidence="4">Cytoplasm</location>
    </subcellularLocation>
</comment>
<keyword evidence="1 4" id="KW-0963">Cytoplasm</keyword>
<comment type="caution">
    <text evidence="6">The sequence shown here is derived from an EMBL/GenBank/DDBJ whole genome shotgun (WGS) entry which is preliminary data.</text>
</comment>
<feature type="region of interest" description="Disordered" evidence="5">
    <location>
        <begin position="71"/>
        <end position="150"/>
    </location>
</feature>
<dbReference type="InterPro" id="IPR003751">
    <property type="entry name" value="CsrA"/>
</dbReference>
<dbReference type="Pfam" id="PF02599">
    <property type="entry name" value="CsrA"/>
    <property type="match status" value="1"/>
</dbReference>
<protein>
    <recommendedName>
        <fullName evidence="4">Translational regulator CsrA</fullName>
    </recommendedName>
</protein>
<comment type="subunit">
    <text evidence="4">Homodimer; the beta-strands of each monomer intercalate to form a hydrophobic core, while the alpha-helices form wings that extend away from the core.</text>
</comment>